<dbReference type="EMBL" id="AP019416">
    <property type="protein sequence ID" value="BBI49026.1"/>
    <property type="molecule type" value="Genomic_DNA"/>
</dbReference>
<evidence type="ECO:0000313" key="3">
    <source>
        <dbReference type="Proteomes" id="UP000289555"/>
    </source>
</evidence>
<organism evidence="2 3">
    <name type="scientific">Vreelandella olivaria</name>
    <dbReference type="NCBI Taxonomy" id="390919"/>
    <lineage>
        <taxon>Bacteria</taxon>
        <taxon>Pseudomonadati</taxon>
        <taxon>Pseudomonadota</taxon>
        <taxon>Gammaproteobacteria</taxon>
        <taxon>Oceanospirillales</taxon>
        <taxon>Halomonadaceae</taxon>
        <taxon>Vreelandella</taxon>
    </lineage>
</organism>
<evidence type="ECO:0000313" key="2">
    <source>
        <dbReference type="EMBL" id="BBI49026.1"/>
    </source>
</evidence>
<accession>A0ABN5WPW4</accession>
<dbReference type="PANTHER" id="PTHR45398:SF1">
    <property type="entry name" value="ENZYME, PUTATIVE (JCVI)-RELATED"/>
    <property type="match status" value="1"/>
</dbReference>
<dbReference type="InterPro" id="IPR023213">
    <property type="entry name" value="CAT-like_dom_sf"/>
</dbReference>
<protein>
    <recommendedName>
        <fullName evidence="1">Condensation domain-containing protein</fullName>
    </recommendedName>
</protein>
<gene>
    <name evidence="2" type="ORF">HORIV_14470</name>
</gene>
<dbReference type="SUPFAM" id="SSF52777">
    <property type="entry name" value="CoA-dependent acyltransferases"/>
    <property type="match status" value="1"/>
</dbReference>
<name>A0ABN5WPW4_9GAMM</name>
<feature type="domain" description="Condensation" evidence="1">
    <location>
        <begin position="1"/>
        <end position="181"/>
    </location>
</feature>
<evidence type="ECO:0000259" key="1">
    <source>
        <dbReference type="Pfam" id="PF00668"/>
    </source>
</evidence>
<dbReference type="Gene3D" id="3.30.559.30">
    <property type="entry name" value="Nonribosomal peptide synthetase, condensation domain"/>
    <property type="match status" value="1"/>
</dbReference>
<dbReference type="InterPro" id="IPR001242">
    <property type="entry name" value="Condensation_dom"/>
</dbReference>
<dbReference type="Pfam" id="PF00668">
    <property type="entry name" value="Condensation"/>
    <property type="match status" value="1"/>
</dbReference>
<sequence>MFFHSLEADEPGLYVNQLNVDVSGLDADRLVRAWQNMVERHAILRTGFLWQAGMARPLQLVFTKVEPEIVQLDWCGKKDALEESLATYAEQVIKRQIDWLTPPLAWLHLIRLDDDRYQLIWTRHHILSDGWAEARLINEWLASYSEEPLAAVGRPYGDYIRWLQRQDADLTQAFWTSELAGWRGRHCWQSRPVRRMRPRASPNAIPV</sequence>
<dbReference type="PANTHER" id="PTHR45398">
    <property type="match status" value="1"/>
</dbReference>
<dbReference type="Gene3D" id="3.30.559.10">
    <property type="entry name" value="Chloramphenicol acetyltransferase-like domain"/>
    <property type="match status" value="1"/>
</dbReference>
<proteinExistence type="predicted"/>
<keyword evidence="3" id="KW-1185">Reference proteome</keyword>
<dbReference type="Proteomes" id="UP000289555">
    <property type="component" value="Chromosome"/>
</dbReference>
<reference evidence="3" key="1">
    <citation type="journal article" date="2019" name="Microbiol. Resour. Announc.">
        <title>Complete Genome Sequence of Halomonas olivaria, a Moderately Halophilic Bacterium Isolated from Olive Processing Effluents, Obtained by Nanopore Sequencing.</title>
        <authorList>
            <person name="Nagata S."/>
            <person name="Ii K.M."/>
            <person name="Tsukimi T."/>
            <person name="Miura M.C."/>
            <person name="Galipon J."/>
            <person name="Arakawa K."/>
        </authorList>
    </citation>
    <scope>NUCLEOTIDE SEQUENCE [LARGE SCALE GENOMIC DNA]</scope>
    <source>
        <strain evidence="3">TYRC17</strain>
    </source>
</reference>